<dbReference type="EMBL" id="CM001881">
    <property type="protein sequence ID" value="EOY23365.1"/>
    <property type="molecule type" value="Genomic_DNA"/>
</dbReference>
<feature type="compositionally biased region" description="Polar residues" evidence="1">
    <location>
        <begin position="8"/>
        <end position="19"/>
    </location>
</feature>
<dbReference type="InParanoid" id="A0A061G0J0"/>
<dbReference type="AlphaFoldDB" id="A0A061G0J0"/>
<feature type="compositionally biased region" description="Low complexity" evidence="1">
    <location>
        <begin position="64"/>
        <end position="73"/>
    </location>
</feature>
<gene>
    <name evidence="2" type="ORF">TCM_015282</name>
</gene>
<protein>
    <submittedName>
        <fullName evidence="2">Uncharacterized protein</fullName>
    </submittedName>
</protein>
<feature type="compositionally biased region" description="Basic residues" evidence="1">
    <location>
        <begin position="47"/>
        <end position="57"/>
    </location>
</feature>
<accession>A0A061G0J0</accession>
<dbReference type="Gramene" id="EOY23365">
    <property type="protein sequence ID" value="EOY23365"/>
    <property type="gene ID" value="TCM_015282"/>
</dbReference>
<dbReference type="HOGENOM" id="CLU_2417618_0_0_1"/>
<evidence type="ECO:0000313" key="2">
    <source>
        <dbReference type="EMBL" id="EOY23365.1"/>
    </source>
</evidence>
<organism evidence="2 3">
    <name type="scientific">Theobroma cacao</name>
    <name type="common">Cacao</name>
    <name type="synonym">Cocoa</name>
    <dbReference type="NCBI Taxonomy" id="3641"/>
    <lineage>
        <taxon>Eukaryota</taxon>
        <taxon>Viridiplantae</taxon>
        <taxon>Streptophyta</taxon>
        <taxon>Embryophyta</taxon>
        <taxon>Tracheophyta</taxon>
        <taxon>Spermatophyta</taxon>
        <taxon>Magnoliopsida</taxon>
        <taxon>eudicotyledons</taxon>
        <taxon>Gunneridae</taxon>
        <taxon>Pentapetalae</taxon>
        <taxon>rosids</taxon>
        <taxon>malvids</taxon>
        <taxon>Malvales</taxon>
        <taxon>Malvaceae</taxon>
        <taxon>Byttnerioideae</taxon>
        <taxon>Theobroma</taxon>
    </lineage>
</organism>
<evidence type="ECO:0000256" key="1">
    <source>
        <dbReference type="SAM" id="MobiDB-lite"/>
    </source>
</evidence>
<sequence length="92" mass="10391">MNNEDNKYPNQKRWSTKETLPQIKKAAACSQQSNQEQSRSRETHPASRTKKGSKKKPASPQPPQQQTATTNTAHRQTHQSNICQGEPLDHEA</sequence>
<feature type="region of interest" description="Disordered" evidence="1">
    <location>
        <begin position="1"/>
        <end position="92"/>
    </location>
</feature>
<evidence type="ECO:0000313" key="3">
    <source>
        <dbReference type="Proteomes" id="UP000026915"/>
    </source>
</evidence>
<name>A0A061G0J0_THECC</name>
<dbReference type="Proteomes" id="UP000026915">
    <property type="component" value="Chromosome 3"/>
</dbReference>
<keyword evidence="3" id="KW-1185">Reference proteome</keyword>
<proteinExistence type="predicted"/>
<reference evidence="2 3" key="1">
    <citation type="journal article" date="2013" name="Genome Biol.">
        <title>The genome sequence of the most widely cultivated cacao type and its use to identify candidate genes regulating pod color.</title>
        <authorList>
            <person name="Motamayor J.C."/>
            <person name="Mockaitis K."/>
            <person name="Schmutz J."/>
            <person name="Haiminen N."/>
            <person name="Iii D.L."/>
            <person name="Cornejo O."/>
            <person name="Findley S.D."/>
            <person name="Zheng P."/>
            <person name="Utro F."/>
            <person name="Royaert S."/>
            <person name="Saski C."/>
            <person name="Jenkins J."/>
            <person name="Podicheti R."/>
            <person name="Zhao M."/>
            <person name="Scheffler B.E."/>
            <person name="Stack J.C."/>
            <person name="Feltus F.A."/>
            <person name="Mustiga G.M."/>
            <person name="Amores F."/>
            <person name="Phillips W."/>
            <person name="Marelli J.P."/>
            <person name="May G.D."/>
            <person name="Shapiro H."/>
            <person name="Ma J."/>
            <person name="Bustamante C.D."/>
            <person name="Schnell R.J."/>
            <person name="Main D."/>
            <person name="Gilbert D."/>
            <person name="Parida L."/>
            <person name="Kuhn D.N."/>
        </authorList>
    </citation>
    <scope>NUCLEOTIDE SEQUENCE [LARGE SCALE GENOMIC DNA]</scope>
    <source>
        <strain evidence="3">cv. Matina 1-6</strain>
    </source>
</reference>